<evidence type="ECO:0000313" key="14">
    <source>
        <dbReference type="Proteomes" id="UP001220610"/>
    </source>
</evidence>
<dbReference type="InterPro" id="IPR018948">
    <property type="entry name" value="GTP-bd_TrmE_N"/>
</dbReference>
<dbReference type="CDD" id="cd14858">
    <property type="entry name" value="TrmE_N"/>
    <property type="match status" value="1"/>
</dbReference>
<dbReference type="Gene3D" id="3.40.50.300">
    <property type="entry name" value="P-loop containing nucleotide triphosphate hydrolases"/>
    <property type="match status" value="1"/>
</dbReference>
<evidence type="ECO:0000256" key="6">
    <source>
        <dbReference type="ARBA" id="ARBA00022801"/>
    </source>
</evidence>
<evidence type="ECO:0000313" key="13">
    <source>
        <dbReference type="EMBL" id="WEK36172.1"/>
    </source>
</evidence>
<evidence type="ECO:0000256" key="9">
    <source>
        <dbReference type="ARBA" id="ARBA00023134"/>
    </source>
</evidence>
<feature type="binding site" evidence="10">
    <location>
        <position position="28"/>
    </location>
    <ligand>
        <name>(6S)-5-formyl-5,6,7,8-tetrahydrofolate</name>
        <dbReference type="ChEBI" id="CHEBI:57457"/>
    </ligand>
</feature>
<dbReference type="GO" id="GO:0005525">
    <property type="term" value="F:GTP binding"/>
    <property type="evidence" value="ECO:0007669"/>
    <property type="project" value="UniProtKB-UniRule"/>
</dbReference>
<keyword evidence="8 10" id="KW-0630">Potassium</keyword>
<feature type="binding site" evidence="10">
    <location>
        <position position="233"/>
    </location>
    <ligand>
        <name>K(+)</name>
        <dbReference type="ChEBI" id="CHEBI:29103"/>
    </ligand>
</feature>
<comment type="cofactor">
    <cofactor evidence="10">
        <name>K(+)</name>
        <dbReference type="ChEBI" id="CHEBI:29103"/>
    </cofactor>
    <text evidence="10">Binds 1 potassium ion per subunit.</text>
</comment>
<comment type="similarity">
    <text evidence="1 10 11">Belongs to the TRAFAC class TrmE-Era-EngA-EngB-Septin-like GTPase superfamily. TrmE GTPase family.</text>
</comment>
<feature type="binding site" evidence="10">
    <location>
        <position position="258"/>
    </location>
    <ligand>
        <name>Mg(2+)</name>
        <dbReference type="ChEBI" id="CHEBI:18420"/>
    </ligand>
</feature>
<evidence type="ECO:0000259" key="12">
    <source>
        <dbReference type="PROSITE" id="PS51709"/>
    </source>
</evidence>
<dbReference type="GO" id="GO:0042802">
    <property type="term" value="F:identical protein binding"/>
    <property type="evidence" value="ECO:0007669"/>
    <property type="project" value="UniProtKB-ARBA"/>
</dbReference>
<organism evidence="13 14">
    <name type="scientific">Candidatus Pseudobacter hemicellulosilyticus</name>
    <dbReference type="NCBI Taxonomy" id="3121375"/>
    <lineage>
        <taxon>Bacteria</taxon>
        <taxon>Pseudomonadati</taxon>
        <taxon>Bacteroidota</taxon>
        <taxon>Chitinophagia</taxon>
        <taxon>Chitinophagales</taxon>
        <taxon>Chitinophagaceae</taxon>
        <taxon>Pseudobacter</taxon>
    </lineage>
</organism>
<dbReference type="GO" id="GO:0005829">
    <property type="term" value="C:cytosol"/>
    <property type="evidence" value="ECO:0007669"/>
    <property type="project" value="TreeGrafter"/>
</dbReference>
<accession>A0AAJ6BHD6</accession>
<evidence type="ECO:0000256" key="8">
    <source>
        <dbReference type="ARBA" id="ARBA00022958"/>
    </source>
</evidence>
<dbReference type="EC" id="3.6.-.-" evidence="10"/>
<sequence>MLGKLSGWDDTIVALATPAGIGAIGVIRLSGPVSFGIVNALFPSKDLEQQSSHTLHVGFLKEGDKALDEVVVSLYRSPRSYTGEDVIEISCHGSPFVQQQVIQACTRQGARLAKPGEFTQRAFLNGKLDLTQAEAVADLIASNTEASRKAALHNIRGGFSEVLQQLRDRLLQFSALIELELDFSQEDVEFADRTQFYQLIQEADGKVGGLLQSFQLGNVIKNGVQVAIVGKPNAGKSTLLNTLLNENRAIVSDIAGTTRDTIEEILNIDGILFRLIDTAGIREHTSDVIESIGVEKSLEKMRQADVVIYLFDVRELSAPELAAIRDDLRQQGISFLLVGNKADQLEDAALHARYAGIEQLIFIAAKAHKHIDVLRQRLVDSVLQGTVNTESTVVTNARHYHALQEVAKSLIDIRNGLDAQIPGDLLALDIRRCLHFLGEITGEVTNEDQLDYIFSKFCIGK</sequence>
<dbReference type="Gene3D" id="3.30.1360.120">
    <property type="entry name" value="Probable tRNA modification gtpase trme, domain 1"/>
    <property type="match status" value="1"/>
</dbReference>
<evidence type="ECO:0000256" key="7">
    <source>
        <dbReference type="ARBA" id="ARBA00022842"/>
    </source>
</evidence>
<feature type="binding site" evidence="10">
    <location>
        <begin position="277"/>
        <end position="280"/>
    </location>
    <ligand>
        <name>GTP</name>
        <dbReference type="ChEBI" id="CHEBI:37565"/>
    </ligand>
</feature>
<dbReference type="InterPro" id="IPR027368">
    <property type="entry name" value="MnmE_dom2"/>
</dbReference>
<feature type="binding site" evidence="10">
    <location>
        <position position="88"/>
    </location>
    <ligand>
        <name>(6S)-5-formyl-5,6,7,8-tetrahydrofolate</name>
        <dbReference type="ChEBI" id="CHEBI:57457"/>
    </ligand>
</feature>
<dbReference type="InterPro" id="IPR025867">
    <property type="entry name" value="MnmE_helical"/>
</dbReference>
<dbReference type="InterPro" id="IPR005225">
    <property type="entry name" value="Small_GTP-bd"/>
</dbReference>
<keyword evidence="3 10" id="KW-0819">tRNA processing</keyword>
<dbReference type="GO" id="GO:0002098">
    <property type="term" value="P:tRNA wobble uridine modification"/>
    <property type="evidence" value="ECO:0007669"/>
    <property type="project" value="TreeGrafter"/>
</dbReference>
<dbReference type="PANTHER" id="PTHR42714">
    <property type="entry name" value="TRNA MODIFICATION GTPASE GTPBP3"/>
    <property type="match status" value="1"/>
</dbReference>
<feature type="binding site" evidence="10">
    <location>
        <position position="237"/>
    </location>
    <ligand>
        <name>Mg(2+)</name>
        <dbReference type="ChEBI" id="CHEBI:18420"/>
    </ligand>
</feature>
<dbReference type="CDD" id="cd04164">
    <property type="entry name" value="trmE"/>
    <property type="match status" value="1"/>
</dbReference>
<dbReference type="Pfam" id="PF01926">
    <property type="entry name" value="MMR_HSR1"/>
    <property type="match status" value="1"/>
</dbReference>
<feature type="binding site" evidence="10">
    <location>
        <position position="252"/>
    </location>
    <ligand>
        <name>K(+)</name>
        <dbReference type="ChEBI" id="CHEBI:29103"/>
    </ligand>
</feature>
<gene>
    <name evidence="10 13" type="primary">mnmE</name>
    <name evidence="10" type="synonym">trmE</name>
    <name evidence="13" type="ORF">P0Y53_01545</name>
</gene>
<dbReference type="NCBIfam" id="NF003661">
    <property type="entry name" value="PRK05291.1-3"/>
    <property type="match status" value="1"/>
</dbReference>
<feature type="binding site" evidence="10">
    <location>
        <begin position="252"/>
        <end position="258"/>
    </location>
    <ligand>
        <name>GTP</name>
        <dbReference type="ChEBI" id="CHEBI:37565"/>
    </ligand>
</feature>
<protein>
    <recommendedName>
        <fullName evidence="10">tRNA modification GTPase MnmE</fullName>
        <ecNumber evidence="10">3.6.-.-</ecNumber>
    </recommendedName>
</protein>
<feature type="binding site" evidence="10">
    <location>
        <position position="257"/>
    </location>
    <ligand>
        <name>K(+)</name>
        <dbReference type="ChEBI" id="CHEBI:29103"/>
    </ligand>
</feature>
<feature type="domain" description="TrmE-type G" evidence="12">
    <location>
        <begin position="223"/>
        <end position="383"/>
    </location>
</feature>
<keyword evidence="5 10" id="KW-0547">Nucleotide-binding</keyword>
<dbReference type="NCBIfam" id="TIGR00450">
    <property type="entry name" value="mnmE_trmE_thdF"/>
    <property type="match status" value="1"/>
</dbReference>
<dbReference type="PRINTS" id="PR00326">
    <property type="entry name" value="GTP1OBG"/>
</dbReference>
<comment type="subunit">
    <text evidence="10">Homodimer. Heterotetramer of two MnmE and two MnmG subunits.</text>
</comment>
<evidence type="ECO:0000256" key="2">
    <source>
        <dbReference type="ARBA" id="ARBA00022490"/>
    </source>
</evidence>
<dbReference type="Proteomes" id="UP001220610">
    <property type="component" value="Chromosome"/>
</dbReference>
<dbReference type="Gene3D" id="1.20.120.430">
    <property type="entry name" value="tRNA modification GTPase MnmE domain 2"/>
    <property type="match status" value="1"/>
</dbReference>
<dbReference type="SUPFAM" id="SSF52540">
    <property type="entry name" value="P-loop containing nucleoside triphosphate hydrolases"/>
    <property type="match status" value="1"/>
</dbReference>
<dbReference type="NCBIfam" id="TIGR00231">
    <property type="entry name" value="small_GTP"/>
    <property type="match status" value="1"/>
</dbReference>
<feature type="binding site" evidence="10">
    <location>
        <position position="461"/>
    </location>
    <ligand>
        <name>(6S)-5-formyl-5,6,7,8-tetrahydrofolate</name>
        <dbReference type="ChEBI" id="CHEBI:57457"/>
    </ligand>
</feature>
<dbReference type="GO" id="GO:0003924">
    <property type="term" value="F:GTPase activity"/>
    <property type="evidence" value="ECO:0007669"/>
    <property type="project" value="UniProtKB-UniRule"/>
</dbReference>
<keyword evidence="4 10" id="KW-0479">Metal-binding</keyword>
<comment type="function">
    <text evidence="10">Exhibits a very high intrinsic GTPase hydrolysis rate. Involved in the addition of a carboxymethylaminomethyl (cmnm) group at the wobble position (U34) of certain tRNAs, forming tRNA-cmnm(5)s(2)U34.</text>
</comment>
<comment type="subcellular location">
    <subcellularLocation>
        <location evidence="10">Cytoplasm</location>
    </subcellularLocation>
</comment>
<dbReference type="EMBL" id="CP119311">
    <property type="protein sequence ID" value="WEK36172.1"/>
    <property type="molecule type" value="Genomic_DNA"/>
</dbReference>
<evidence type="ECO:0000256" key="11">
    <source>
        <dbReference type="RuleBase" id="RU003313"/>
    </source>
</evidence>
<dbReference type="GO" id="GO:0046872">
    <property type="term" value="F:metal ion binding"/>
    <property type="evidence" value="ECO:0007669"/>
    <property type="project" value="UniProtKB-KW"/>
</dbReference>
<dbReference type="InterPro" id="IPR004520">
    <property type="entry name" value="GTPase_MnmE"/>
</dbReference>
<dbReference type="InterPro" id="IPR031168">
    <property type="entry name" value="G_TrmE"/>
</dbReference>
<dbReference type="Pfam" id="PF12631">
    <property type="entry name" value="MnmE_helical"/>
    <property type="match status" value="1"/>
</dbReference>
<dbReference type="HAMAP" id="MF_00379">
    <property type="entry name" value="GTPase_MnmE"/>
    <property type="match status" value="1"/>
</dbReference>
<dbReference type="SUPFAM" id="SSF116878">
    <property type="entry name" value="TrmE connector domain"/>
    <property type="match status" value="1"/>
</dbReference>
<keyword evidence="6 10" id="KW-0378">Hydrolase</keyword>
<evidence type="ECO:0000256" key="10">
    <source>
        <dbReference type="HAMAP-Rule" id="MF_00379"/>
    </source>
</evidence>
<dbReference type="PROSITE" id="PS51709">
    <property type="entry name" value="G_TRME"/>
    <property type="match status" value="1"/>
</dbReference>
<feature type="binding site" evidence="10">
    <location>
        <begin position="233"/>
        <end position="238"/>
    </location>
    <ligand>
        <name>GTP</name>
        <dbReference type="ChEBI" id="CHEBI:37565"/>
    </ligand>
</feature>
<feature type="binding site" evidence="10">
    <location>
        <position position="127"/>
    </location>
    <ligand>
        <name>(6S)-5-formyl-5,6,7,8-tetrahydrofolate</name>
        <dbReference type="ChEBI" id="CHEBI:57457"/>
    </ligand>
</feature>
<keyword evidence="7 10" id="KW-0460">Magnesium</keyword>
<feature type="binding site" evidence="10">
    <location>
        <position position="254"/>
    </location>
    <ligand>
        <name>K(+)</name>
        <dbReference type="ChEBI" id="CHEBI:29103"/>
    </ligand>
</feature>
<dbReference type="AlphaFoldDB" id="A0AAJ6BHD6"/>
<evidence type="ECO:0000256" key="1">
    <source>
        <dbReference type="ARBA" id="ARBA00011043"/>
    </source>
</evidence>
<evidence type="ECO:0000256" key="3">
    <source>
        <dbReference type="ARBA" id="ARBA00022694"/>
    </source>
</evidence>
<dbReference type="InterPro" id="IPR006073">
    <property type="entry name" value="GTP-bd"/>
</dbReference>
<feature type="binding site" evidence="10">
    <location>
        <begin position="340"/>
        <end position="343"/>
    </location>
    <ligand>
        <name>GTP</name>
        <dbReference type="ChEBI" id="CHEBI:37565"/>
    </ligand>
</feature>
<proteinExistence type="inferred from homology"/>
<reference evidence="13" key="1">
    <citation type="submission" date="2023-03" db="EMBL/GenBank/DDBJ databases">
        <title>Andean soil-derived lignocellulolytic bacterial consortium as a source of novel taxa and putative plastic-active enzymes.</title>
        <authorList>
            <person name="Diaz-Garcia L."/>
            <person name="Chuvochina M."/>
            <person name="Feuerriegel G."/>
            <person name="Bunk B."/>
            <person name="Sproer C."/>
            <person name="Streit W.R."/>
            <person name="Rodriguez L.M."/>
            <person name="Overmann J."/>
            <person name="Jimenez D.J."/>
        </authorList>
    </citation>
    <scope>NUCLEOTIDE SEQUENCE</scope>
    <source>
        <strain evidence="13">MAG 7</strain>
    </source>
</reference>
<name>A0AAJ6BHD6_9BACT</name>
<dbReference type="FunFam" id="3.40.50.300:FF:001376">
    <property type="entry name" value="tRNA modification GTPase MnmE"/>
    <property type="match status" value="1"/>
</dbReference>
<evidence type="ECO:0000256" key="4">
    <source>
        <dbReference type="ARBA" id="ARBA00022723"/>
    </source>
</evidence>
<keyword evidence="9 10" id="KW-0342">GTP-binding</keyword>
<dbReference type="GO" id="GO:0030488">
    <property type="term" value="P:tRNA methylation"/>
    <property type="evidence" value="ECO:0007669"/>
    <property type="project" value="TreeGrafter"/>
</dbReference>
<comment type="caution">
    <text evidence="10">Lacks conserved residue(s) required for the propagation of feature annotation.</text>
</comment>
<dbReference type="InterPro" id="IPR027266">
    <property type="entry name" value="TrmE/GcvT-like"/>
</dbReference>
<dbReference type="FunFam" id="3.30.1360.120:FF:000003">
    <property type="entry name" value="tRNA modification GTPase MnmE"/>
    <property type="match status" value="1"/>
</dbReference>
<dbReference type="InterPro" id="IPR027417">
    <property type="entry name" value="P-loop_NTPase"/>
</dbReference>
<dbReference type="Pfam" id="PF10396">
    <property type="entry name" value="TrmE_N"/>
    <property type="match status" value="1"/>
</dbReference>
<dbReference type="PANTHER" id="PTHR42714:SF2">
    <property type="entry name" value="TRNA MODIFICATION GTPASE GTPBP3, MITOCHONDRIAL"/>
    <property type="match status" value="1"/>
</dbReference>
<keyword evidence="2 10" id="KW-0963">Cytoplasm</keyword>
<evidence type="ECO:0000256" key="5">
    <source>
        <dbReference type="ARBA" id="ARBA00022741"/>
    </source>
</evidence>